<protein>
    <recommendedName>
        <fullName evidence="3">Secreted protein</fullName>
    </recommendedName>
</protein>
<reference evidence="2" key="1">
    <citation type="submission" date="2014-09" db="EMBL/GenBank/DDBJ databases">
        <authorList>
            <person name="Magalhaes I.L.F."/>
            <person name="Oliveira U."/>
            <person name="Santos F.R."/>
            <person name="Vidigal T.H.D.A."/>
            <person name="Brescovit A.D."/>
            <person name="Santos A.J."/>
        </authorList>
    </citation>
    <scope>NUCLEOTIDE SEQUENCE</scope>
    <source>
        <tissue evidence="2">Shoot tissue taken approximately 20 cm above the soil surface</tissue>
    </source>
</reference>
<feature type="signal peptide" evidence="1">
    <location>
        <begin position="1"/>
        <end position="26"/>
    </location>
</feature>
<organism evidence="2">
    <name type="scientific">Arundo donax</name>
    <name type="common">Giant reed</name>
    <name type="synonym">Donax arundinaceus</name>
    <dbReference type="NCBI Taxonomy" id="35708"/>
    <lineage>
        <taxon>Eukaryota</taxon>
        <taxon>Viridiplantae</taxon>
        <taxon>Streptophyta</taxon>
        <taxon>Embryophyta</taxon>
        <taxon>Tracheophyta</taxon>
        <taxon>Spermatophyta</taxon>
        <taxon>Magnoliopsida</taxon>
        <taxon>Liliopsida</taxon>
        <taxon>Poales</taxon>
        <taxon>Poaceae</taxon>
        <taxon>PACMAD clade</taxon>
        <taxon>Arundinoideae</taxon>
        <taxon>Arundineae</taxon>
        <taxon>Arundo</taxon>
    </lineage>
</organism>
<dbReference type="AlphaFoldDB" id="A0A0A9GA09"/>
<feature type="chain" id="PRO_5002062507" description="Secreted protein" evidence="1">
    <location>
        <begin position="27"/>
        <end position="66"/>
    </location>
</feature>
<proteinExistence type="predicted"/>
<keyword evidence="1" id="KW-0732">Signal</keyword>
<sequence length="66" mass="7095">MESSLMLKQALVFLPIISCTTSASSALHQACIYTIIHQDSRIKLTLGCSGFTNATVSPENAIWHSG</sequence>
<reference evidence="2" key="2">
    <citation type="journal article" date="2015" name="Data Brief">
        <title>Shoot transcriptome of the giant reed, Arundo donax.</title>
        <authorList>
            <person name="Barrero R.A."/>
            <person name="Guerrero F.D."/>
            <person name="Moolhuijzen P."/>
            <person name="Goolsby J.A."/>
            <person name="Tidwell J."/>
            <person name="Bellgard S.E."/>
            <person name="Bellgard M.I."/>
        </authorList>
    </citation>
    <scope>NUCLEOTIDE SEQUENCE</scope>
    <source>
        <tissue evidence="2">Shoot tissue taken approximately 20 cm above the soil surface</tissue>
    </source>
</reference>
<evidence type="ECO:0008006" key="3">
    <source>
        <dbReference type="Google" id="ProtNLM"/>
    </source>
</evidence>
<accession>A0A0A9GA09</accession>
<evidence type="ECO:0000256" key="1">
    <source>
        <dbReference type="SAM" id="SignalP"/>
    </source>
</evidence>
<name>A0A0A9GA09_ARUDO</name>
<dbReference type="EMBL" id="GBRH01175981">
    <property type="protein sequence ID" value="JAE21915.1"/>
    <property type="molecule type" value="Transcribed_RNA"/>
</dbReference>
<evidence type="ECO:0000313" key="2">
    <source>
        <dbReference type="EMBL" id="JAE21915.1"/>
    </source>
</evidence>